<accession>A0A917GYA4</accession>
<evidence type="ECO:0000256" key="1">
    <source>
        <dbReference type="SAM" id="MobiDB-lite"/>
    </source>
</evidence>
<reference evidence="2" key="1">
    <citation type="journal article" date="2014" name="Int. J. Syst. Evol. Microbiol.">
        <title>Complete genome sequence of Corynebacterium casei LMG S-19264T (=DSM 44701T), isolated from a smear-ripened cheese.</title>
        <authorList>
            <consortium name="US DOE Joint Genome Institute (JGI-PGF)"/>
            <person name="Walter F."/>
            <person name="Albersmeier A."/>
            <person name="Kalinowski J."/>
            <person name="Ruckert C."/>
        </authorList>
    </citation>
    <scope>NUCLEOTIDE SEQUENCE</scope>
    <source>
        <strain evidence="2">CGMCC 1.12187</strain>
    </source>
</reference>
<name>A0A917GYA4_9MICC</name>
<reference evidence="2" key="2">
    <citation type="submission" date="2020-09" db="EMBL/GenBank/DDBJ databases">
        <authorList>
            <person name="Sun Q."/>
            <person name="Zhou Y."/>
        </authorList>
    </citation>
    <scope>NUCLEOTIDE SEQUENCE</scope>
    <source>
        <strain evidence="2">CGMCC 1.12187</strain>
    </source>
</reference>
<dbReference type="AlphaFoldDB" id="A0A917GYA4"/>
<protein>
    <submittedName>
        <fullName evidence="2">Uncharacterized protein</fullName>
    </submittedName>
</protein>
<dbReference type="Proteomes" id="UP000638848">
    <property type="component" value="Unassembled WGS sequence"/>
</dbReference>
<keyword evidence="3" id="KW-1185">Reference proteome</keyword>
<feature type="region of interest" description="Disordered" evidence="1">
    <location>
        <begin position="92"/>
        <end position="111"/>
    </location>
</feature>
<evidence type="ECO:0000313" key="3">
    <source>
        <dbReference type="Proteomes" id="UP000638848"/>
    </source>
</evidence>
<dbReference type="RefSeq" id="WP_188537808.1">
    <property type="nucleotide sequence ID" value="NZ_BMEQ01000014.1"/>
</dbReference>
<comment type="caution">
    <text evidence="2">The sequence shown here is derived from an EMBL/GenBank/DDBJ whole genome shotgun (WGS) entry which is preliminary data.</text>
</comment>
<dbReference type="EMBL" id="BMEQ01000014">
    <property type="protein sequence ID" value="GGG61458.1"/>
    <property type="molecule type" value="Genomic_DNA"/>
</dbReference>
<sequence length="141" mass="15604">MIAPPTVTYPLDPETFEVLTQALEQHAAHREQQIHEPLLAPTAQERMRLFHEVACTDQLRCTVEDARSAGQVSLPLDPVTFEVLSTALSSYHDDQRQEAAEATPRRADLHDGGRARGAAALADRLHLQALEAAYFPLRPST</sequence>
<proteinExistence type="predicted"/>
<gene>
    <name evidence="2" type="ORF">GCM10011374_25600</name>
</gene>
<organism evidence="2 3">
    <name type="scientific">Kocuria dechangensis</name>
    <dbReference type="NCBI Taxonomy" id="1176249"/>
    <lineage>
        <taxon>Bacteria</taxon>
        <taxon>Bacillati</taxon>
        <taxon>Actinomycetota</taxon>
        <taxon>Actinomycetes</taxon>
        <taxon>Micrococcales</taxon>
        <taxon>Micrococcaceae</taxon>
        <taxon>Kocuria</taxon>
    </lineage>
</organism>
<evidence type="ECO:0000313" key="2">
    <source>
        <dbReference type="EMBL" id="GGG61458.1"/>
    </source>
</evidence>